<evidence type="ECO:0000313" key="1">
    <source>
        <dbReference type="EMBL" id="KAK3708254.1"/>
    </source>
</evidence>
<evidence type="ECO:0000313" key="2">
    <source>
        <dbReference type="Proteomes" id="UP001283361"/>
    </source>
</evidence>
<protein>
    <submittedName>
        <fullName evidence="1">Uncharacterized protein</fullName>
    </submittedName>
</protein>
<dbReference type="EMBL" id="JAWDGP010007701">
    <property type="protein sequence ID" value="KAK3708254.1"/>
    <property type="molecule type" value="Genomic_DNA"/>
</dbReference>
<gene>
    <name evidence="1" type="ORF">RRG08_023656</name>
</gene>
<name>A0AAE0XTT3_9GAST</name>
<dbReference type="Proteomes" id="UP001283361">
    <property type="component" value="Unassembled WGS sequence"/>
</dbReference>
<sequence length="152" mass="16790">MKHNSYLATKVPTAYICPKLTTGEYHVSLLRFESHGTVDKSCPRNVGSLRAVHQHSELPLSVSDVHRQSYTVQETVGSGQVAVVSQCKVFYVHPIAVKIYTPYEGAGIQDVFGSHAMTSPMTLRGVRSIDSGVSDMWSGELLEYQTFTPFKP</sequence>
<proteinExistence type="predicted"/>
<comment type="caution">
    <text evidence="1">The sequence shown here is derived from an EMBL/GenBank/DDBJ whole genome shotgun (WGS) entry which is preliminary data.</text>
</comment>
<reference evidence="1" key="1">
    <citation type="journal article" date="2023" name="G3 (Bethesda)">
        <title>A reference genome for the long-term kleptoplast-retaining sea slug Elysia crispata morphotype clarki.</title>
        <authorList>
            <person name="Eastman K.E."/>
            <person name="Pendleton A.L."/>
            <person name="Shaikh M.A."/>
            <person name="Suttiyut T."/>
            <person name="Ogas R."/>
            <person name="Tomko P."/>
            <person name="Gavelis G."/>
            <person name="Widhalm J.R."/>
            <person name="Wisecaver J.H."/>
        </authorList>
    </citation>
    <scope>NUCLEOTIDE SEQUENCE</scope>
    <source>
        <strain evidence="1">ECLA1</strain>
    </source>
</reference>
<dbReference type="AlphaFoldDB" id="A0AAE0XTT3"/>
<keyword evidence="2" id="KW-1185">Reference proteome</keyword>
<accession>A0AAE0XTT3</accession>
<organism evidence="1 2">
    <name type="scientific">Elysia crispata</name>
    <name type="common">lettuce slug</name>
    <dbReference type="NCBI Taxonomy" id="231223"/>
    <lineage>
        <taxon>Eukaryota</taxon>
        <taxon>Metazoa</taxon>
        <taxon>Spiralia</taxon>
        <taxon>Lophotrochozoa</taxon>
        <taxon>Mollusca</taxon>
        <taxon>Gastropoda</taxon>
        <taxon>Heterobranchia</taxon>
        <taxon>Euthyneura</taxon>
        <taxon>Panpulmonata</taxon>
        <taxon>Sacoglossa</taxon>
        <taxon>Placobranchoidea</taxon>
        <taxon>Plakobranchidae</taxon>
        <taxon>Elysia</taxon>
    </lineage>
</organism>